<accession>A0AAN7NMS1</accession>
<proteinExistence type="predicted"/>
<dbReference type="GO" id="GO:0007508">
    <property type="term" value="P:larval heart development"/>
    <property type="evidence" value="ECO:0007669"/>
    <property type="project" value="TreeGrafter"/>
</dbReference>
<dbReference type="Proteomes" id="UP001333110">
    <property type="component" value="Unassembled WGS sequence"/>
</dbReference>
<keyword evidence="2" id="KW-1185">Reference proteome</keyword>
<sequence>MGSWAMGRGRGRSLAGLDRDSEAIKCPQGPDKQEAEILCRTIILLPYISTFGITEENSFEMKVPKDWRKANITPIFKKGRKEDLGNYRLISLTSVPGKLMEQLIPETISTHMKVIRSRLHGFTKGKIILPQPDNLL</sequence>
<gene>
    <name evidence="1" type="ORF">QYF61_009356</name>
</gene>
<dbReference type="PANTHER" id="PTHR33395:SF22">
    <property type="entry name" value="REVERSE TRANSCRIPTASE DOMAIN-CONTAINING PROTEIN"/>
    <property type="match status" value="1"/>
</dbReference>
<protein>
    <recommendedName>
        <fullName evidence="3">Reverse transcriptase</fullName>
    </recommendedName>
</protein>
<dbReference type="PANTHER" id="PTHR33395">
    <property type="entry name" value="TRANSCRIPTASE, PUTATIVE-RELATED-RELATED"/>
    <property type="match status" value="1"/>
</dbReference>
<organism evidence="1 2">
    <name type="scientific">Mycteria americana</name>
    <name type="common">Wood stork</name>
    <dbReference type="NCBI Taxonomy" id="33587"/>
    <lineage>
        <taxon>Eukaryota</taxon>
        <taxon>Metazoa</taxon>
        <taxon>Chordata</taxon>
        <taxon>Craniata</taxon>
        <taxon>Vertebrata</taxon>
        <taxon>Euteleostomi</taxon>
        <taxon>Archelosauria</taxon>
        <taxon>Archosauria</taxon>
        <taxon>Dinosauria</taxon>
        <taxon>Saurischia</taxon>
        <taxon>Theropoda</taxon>
        <taxon>Coelurosauria</taxon>
        <taxon>Aves</taxon>
        <taxon>Neognathae</taxon>
        <taxon>Neoaves</taxon>
        <taxon>Aequornithes</taxon>
        <taxon>Ciconiiformes</taxon>
        <taxon>Ciconiidae</taxon>
        <taxon>Mycteria</taxon>
    </lineage>
</organism>
<dbReference type="GO" id="GO:0061343">
    <property type="term" value="P:cell adhesion involved in heart morphogenesis"/>
    <property type="evidence" value="ECO:0007669"/>
    <property type="project" value="TreeGrafter"/>
</dbReference>
<evidence type="ECO:0008006" key="3">
    <source>
        <dbReference type="Google" id="ProtNLM"/>
    </source>
</evidence>
<evidence type="ECO:0000313" key="1">
    <source>
        <dbReference type="EMBL" id="KAK4830263.1"/>
    </source>
</evidence>
<comment type="caution">
    <text evidence="1">The sequence shown here is derived from an EMBL/GenBank/DDBJ whole genome shotgun (WGS) entry which is preliminary data.</text>
</comment>
<evidence type="ECO:0000313" key="2">
    <source>
        <dbReference type="Proteomes" id="UP001333110"/>
    </source>
</evidence>
<dbReference type="AlphaFoldDB" id="A0AAN7NMS1"/>
<name>A0AAN7NMS1_MYCAM</name>
<dbReference type="EMBL" id="JAUNZN010000001">
    <property type="protein sequence ID" value="KAK4830263.1"/>
    <property type="molecule type" value="Genomic_DNA"/>
</dbReference>
<reference evidence="1 2" key="1">
    <citation type="journal article" date="2023" name="J. Hered.">
        <title>Chromosome-level genome of the wood stork (Mycteria americana) provides insight into avian chromosome evolution.</title>
        <authorList>
            <person name="Flamio R. Jr."/>
            <person name="Ramstad K.M."/>
        </authorList>
    </citation>
    <scope>NUCLEOTIDE SEQUENCE [LARGE SCALE GENOMIC DNA]</scope>
    <source>
        <strain evidence="1">JAX WOST 10</strain>
    </source>
</reference>
<dbReference type="GO" id="GO:0031012">
    <property type="term" value="C:extracellular matrix"/>
    <property type="evidence" value="ECO:0007669"/>
    <property type="project" value="TreeGrafter"/>
</dbReference>